<evidence type="ECO:0000256" key="5">
    <source>
        <dbReference type="ARBA" id="ARBA00023204"/>
    </source>
</evidence>
<dbReference type="InterPro" id="IPR004603">
    <property type="entry name" value="DNA_mismatch_endonuc_vsr"/>
</dbReference>
<dbReference type="AlphaFoldDB" id="A0A4Q1UB81"/>
<dbReference type="GO" id="GO:0004519">
    <property type="term" value="F:endonuclease activity"/>
    <property type="evidence" value="ECO:0007669"/>
    <property type="project" value="UniProtKB-KW"/>
</dbReference>
<dbReference type="GO" id="GO:0016787">
    <property type="term" value="F:hydrolase activity"/>
    <property type="evidence" value="ECO:0007669"/>
    <property type="project" value="UniProtKB-KW"/>
</dbReference>
<evidence type="ECO:0000256" key="1">
    <source>
        <dbReference type="ARBA" id="ARBA00022722"/>
    </source>
</evidence>
<protein>
    <recommendedName>
        <fullName evidence="6">Very short patch repair endonuclease</fullName>
        <ecNumber evidence="6">3.1.-.-</ecNumber>
    </recommendedName>
</protein>
<name>A0A4Q1UB81_RHILE</name>
<dbReference type="EMBL" id="MZMU01000003">
    <property type="protein sequence ID" value="RXT28711.1"/>
    <property type="molecule type" value="Genomic_DNA"/>
</dbReference>
<keyword evidence="2 6" id="KW-0255">Endonuclease</keyword>
<evidence type="ECO:0000256" key="6">
    <source>
        <dbReference type="PIRNR" id="PIRNR018267"/>
    </source>
</evidence>
<dbReference type="Gene3D" id="3.40.960.10">
    <property type="entry name" value="VSR Endonuclease"/>
    <property type="match status" value="1"/>
</dbReference>
<dbReference type="SUPFAM" id="SSF52980">
    <property type="entry name" value="Restriction endonuclease-like"/>
    <property type="match status" value="1"/>
</dbReference>
<dbReference type="NCBIfam" id="TIGR00632">
    <property type="entry name" value="vsr"/>
    <property type="match status" value="1"/>
</dbReference>
<dbReference type="Pfam" id="PF03852">
    <property type="entry name" value="Vsr"/>
    <property type="match status" value="1"/>
</dbReference>
<comment type="function">
    <text evidence="6">May nick specific sequences that contain T:G mispairs resulting from m5C-deamination.</text>
</comment>
<dbReference type="RefSeq" id="WP_129418225.1">
    <property type="nucleotide sequence ID" value="NZ_MZMU01000003.1"/>
</dbReference>
<gene>
    <name evidence="7" type="ORF">B5P46_08025</name>
</gene>
<sequence length="142" mass="16753">MKTRDLFADVPEQRRRLMAKVRPTDSKPEMLVRRAAHELGFRYRLHVRTLPGTPDLVFPRLRKVVFVHGCFWHRHPGCIRTTTPKAHAEYWQQKFDDNVRRDEVSQSRLEALGWTVLVIWECDTNDQAGLASRLNEFLSENQ</sequence>
<accession>A0A4Q1UB81</accession>
<evidence type="ECO:0000313" key="7">
    <source>
        <dbReference type="EMBL" id="RXT28711.1"/>
    </source>
</evidence>
<dbReference type="InterPro" id="IPR011335">
    <property type="entry name" value="Restrct_endonuc-II-like"/>
</dbReference>
<dbReference type="EC" id="3.1.-.-" evidence="6"/>
<evidence type="ECO:0000313" key="8">
    <source>
        <dbReference type="Proteomes" id="UP000290767"/>
    </source>
</evidence>
<evidence type="ECO:0000256" key="3">
    <source>
        <dbReference type="ARBA" id="ARBA00022763"/>
    </source>
</evidence>
<comment type="caution">
    <text evidence="7">The sequence shown here is derived from an EMBL/GenBank/DDBJ whole genome shotgun (WGS) entry which is preliminary data.</text>
</comment>
<evidence type="ECO:0000256" key="2">
    <source>
        <dbReference type="ARBA" id="ARBA00022759"/>
    </source>
</evidence>
<dbReference type="CDD" id="cd00221">
    <property type="entry name" value="Vsr"/>
    <property type="match status" value="1"/>
</dbReference>
<keyword evidence="5 6" id="KW-0234">DNA repair</keyword>
<proteinExistence type="inferred from homology"/>
<dbReference type="PIRSF" id="PIRSF018267">
    <property type="entry name" value="VSR_endonuc"/>
    <property type="match status" value="1"/>
</dbReference>
<organism evidence="7 8">
    <name type="scientific">Rhizobium leguminosarum</name>
    <dbReference type="NCBI Taxonomy" id="384"/>
    <lineage>
        <taxon>Bacteria</taxon>
        <taxon>Pseudomonadati</taxon>
        <taxon>Pseudomonadota</taxon>
        <taxon>Alphaproteobacteria</taxon>
        <taxon>Hyphomicrobiales</taxon>
        <taxon>Rhizobiaceae</taxon>
        <taxon>Rhizobium/Agrobacterium group</taxon>
        <taxon>Rhizobium</taxon>
    </lineage>
</organism>
<comment type="similarity">
    <text evidence="6">Belongs to the vsr family.</text>
</comment>
<evidence type="ECO:0000256" key="4">
    <source>
        <dbReference type="ARBA" id="ARBA00022801"/>
    </source>
</evidence>
<dbReference type="GO" id="GO:0006298">
    <property type="term" value="P:mismatch repair"/>
    <property type="evidence" value="ECO:0007669"/>
    <property type="project" value="UniProtKB-UniRule"/>
</dbReference>
<keyword evidence="1 6" id="KW-0540">Nuclease</keyword>
<keyword evidence="3 6" id="KW-0227">DNA damage</keyword>
<reference evidence="7 8" key="1">
    <citation type="submission" date="2017-03" db="EMBL/GenBank/DDBJ databases">
        <authorList>
            <person name="Safronova V.I."/>
            <person name="Sazanova A.L."/>
            <person name="Chirak E.R."/>
        </authorList>
    </citation>
    <scope>NUCLEOTIDE SEQUENCE [LARGE SCALE GENOMIC DNA]</scope>
    <source>
        <strain evidence="7 8">Tri-43</strain>
    </source>
</reference>
<dbReference type="Proteomes" id="UP000290767">
    <property type="component" value="Unassembled WGS sequence"/>
</dbReference>
<keyword evidence="4 6" id="KW-0378">Hydrolase</keyword>